<evidence type="ECO:0000256" key="3">
    <source>
        <dbReference type="SAM" id="Coils"/>
    </source>
</evidence>
<dbReference type="Gene3D" id="2.40.50.100">
    <property type="match status" value="1"/>
</dbReference>
<name>A0A933SBP9_UNCEI</name>
<dbReference type="Gene3D" id="2.40.420.20">
    <property type="match status" value="1"/>
</dbReference>
<dbReference type="Proteomes" id="UP000696931">
    <property type="component" value="Unassembled WGS sequence"/>
</dbReference>
<dbReference type="Pfam" id="PF25919">
    <property type="entry name" value="BSH_CusB"/>
    <property type="match status" value="1"/>
</dbReference>
<evidence type="ECO:0000256" key="2">
    <source>
        <dbReference type="ARBA" id="ARBA00023054"/>
    </source>
</evidence>
<dbReference type="GO" id="GO:0030313">
    <property type="term" value="C:cell envelope"/>
    <property type="evidence" value="ECO:0007669"/>
    <property type="project" value="UniProtKB-SubCell"/>
</dbReference>
<evidence type="ECO:0000256" key="1">
    <source>
        <dbReference type="ARBA" id="ARBA00004196"/>
    </source>
</evidence>
<evidence type="ECO:0000313" key="6">
    <source>
        <dbReference type="EMBL" id="MBI5169562.1"/>
    </source>
</evidence>
<accession>A0A933SBP9</accession>
<dbReference type="Gene3D" id="1.10.287.470">
    <property type="entry name" value="Helix hairpin bin"/>
    <property type="match status" value="1"/>
</dbReference>
<keyword evidence="4" id="KW-1133">Transmembrane helix</keyword>
<feature type="coiled-coil region" evidence="3">
    <location>
        <begin position="142"/>
        <end position="204"/>
    </location>
</feature>
<comment type="caution">
    <text evidence="6">The sequence shown here is derived from an EMBL/GenBank/DDBJ whole genome shotgun (WGS) entry which is preliminary data.</text>
</comment>
<proteinExistence type="predicted"/>
<comment type="subcellular location">
    <subcellularLocation>
        <location evidence="1">Cell envelope</location>
    </subcellularLocation>
</comment>
<feature type="transmembrane region" description="Helical" evidence="4">
    <location>
        <begin position="12"/>
        <end position="33"/>
    </location>
</feature>
<dbReference type="InterPro" id="IPR058790">
    <property type="entry name" value="BSH_CusB"/>
</dbReference>
<keyword evidence="4" id="KW-0812">Transmembrane</keyword>
<gene>
    <name evidence="6" type="ORF">HZA61_08750</name>
</gene>
<keyword evidence="4" id="KW-0472">Membrane</keyword>
<evidence type="ECO:0000256" key="4">
    <source>
        <dbReference type="SAM" id="Phobius"/>
    </source>
</evidence>
<keyword evidence="2 3" id="KW-0175">Coiled coil</keyword>
<organism evidence="6 7">
    <name type="scientific">Eiseniibacteriota bacterium</name>
    <dbReference type="NCBI Taxonomy" id="2212470"/>
    <lineage>
        <taxon>Bacteria</taxon>
        <taxon>Candidatus Eiseniibacteriota</taxon>
    </lineage>
</organism>
<reference evidence="6" key="1">
    <citation type="submission" date="2020-07" db="EMBL/GenBank/DDBJ databases">
        <title>Huge and variable diversity of episymbiotic CPR bacteria and DPANN archaea in groundwater ecosystems.</title>
        <authorList>
            <person name="He C.Y."/>
            <person name="Keren R."/>
            <person name="Whittaker M."/>
            <person name="Farag I.F."/>
            <person name="Doudna J."/>
            <person name="Cate J.H.D."/>
            <person name="Banfield J.F."/>
        </authorList>
    </citation>
    <scope>NUCLEOTIDE SEQUENCE</scope>
    <source>
        <strain evidence="6">NC_groundwater_1813_Pr3_B-0.1um_71_17</strain>
    </source>
</reference>
<dbReference type="EMBL" id="JACRIW010000058">
    <property type="protein sequence ID" value="MBI5169562.1"/>
    <property type="molecule type" value="Genomic_DNA"/>
</dbReference>
<dbReference type="InterPro" id="IPR050465">
    <property type="entry name" value="UPF0194_transport"/>
</dbReference>
<evidence type="ECO:0000313" key="7">
    <source>
        <dbReference type="Proteomes" id="UP000696931"/>
    </source>
</evidence>
<evidence type="ECO:0000259" key="5">
    <source>
        <dbReference type="Pfam" id="PF25919"/>
    </source>
</evidence>
<protein>
    <submittedName>
        <fullName evidence="6">Efflux RND transporter periplasmic adaptor subunit</fullName>
    </submittedName>
</protein>
<dbReference type="PANTHER" id="PTHR32347">
    <property type="entry name" value="EFFLUX SYSTEM COMPONENT YKNX-RELATED"/>
    <property type="match status" value="1"/>
</dbReference>
<dbReference type="PANTHER" id="PTHR32347:SF23">
    <property type="entry name" value="BLL5650 PROTEIN"/>
    <property type="match status" value="1"/>
</dbReference>
<dbReference type="AlphaFoldDB" id="A0A933SBP9"/>
<sequence>MDIPIQKKRRARWPYLLGGGAALALVTIGLLSLKPAGPTVERATLLVDTVRRGEMRRDVRGNGTLVPEDLRIVSALTAGRIERIVARPGTKVEAGSVLLEMSNPDVQLQALDAERQLTLAEAELATQRASLETQRLAVVSALAAARTELREAERQVRVAQRLAADGLTSGMDIERAQDRATEAKERHESELRRLQVVEEATRAQLELRRSEVDRLRSIAAFQRQRVSSMTVLAGQKGVVQALALQPGQWVNPGQELARVAGQDRLKAVLMVPESQARDLALGLRAKVDTRDGVVDGHVSRVDPAVQGGTVAVDVSLDGTLPRAARPDLSVDGTIEIDRIANTLYVGRPADGSTEAETQLFRLDPGGRTATRVTVRVGRGAADVVEIRGGLNEGDRVILSEMSQWNTVTRVTLK</sequence>
<dbReference type="Gene3D" id="2.40.30.170">
    <property type="match status" value="1"/>
</dbReference>
<feature type="domain" description="CusB-like barrel-sandwich hybrid" evidence="5">
    <location>
        <begin position="71"/>
        <end position="260"/>
    </location>
</feature>